<feature type="domain" description="Glutaredoxin" evidence="7">
    <location>
        <begin position="4"/>
        <end position="63"/>
    </location>
</feature>
<evidence type="ECO:0000313" key="8">
    <source>
        <dbReference type="EMBL" id="TDY02763.1"/>
    </source>
</evidence>
<dbReference type="RefSeq" id="WP_166668778.1">
    <property type="nucleotide sequence ID" value="NZ_SOQX01000002.1"/>
</dbReference>
<dbReference type="GO" id="GO:0034599">
    <property type="term" value="P:cellular response to oxidative stress"/>
    <property type="evidence" value="ECO:0007669"/>
    <property type="project" value="TreeGrafter"/>
</dbReference>
<sequence length="90" mass="10705">MIRVQMYCTKACPYCQRAEQLLRKRKIRFEKIRVDLAKGRLREMLKRSKRETVPQIFIGDRHIGGYDELRKLDKNGKLLKLLQSDPRTGT</sequence>
<dbReference type="InterPro" id="IPR036249">
    <property type="entry name" value="Thioredoxin-like_sf"/>
</dbReference>
<dbReference type="InterPro" id="IPR011900">
    <property type="entry name" value="GRX_bact"/>
</dbReference>
<reference evidence="8 9" key="1">
    <citation type="submission" date="2019-03" db="EMBL/GenBank/DDBJ databases">
        <title>Genomic Encyclopedia of Type Strains, Phase IV (KMG-IV): sequencing the most valuable type-strain genomes for metagenomic binning, comparative biology and taxonomic classification.</title>
        <authorList>
            <person name="Goeker M."/>
        </authorList>
    </citation>
    <scope>NUCLEOTIDE SEQUENCE [LARGE SCALE GENOMIC DNA]</scope>
    <source>
        <strain evidence="8 9">DSM 16326</strain>
    </source>
</reference>
<evidence type="ECO:0000259" key="7">
    <source>
        <dbReference type="Pfam" id="PF00462"/>
    </source>
</evidence>
<comment type="similarity">
    <text evidence="1 6">Belongs to the glutaredoxin family.</text>
</comment>
<gene>
    <name evidence="8" type="ORF">EDC23_1144</name>
</gene>
<evidence type="ECO:0000256" key="4">
    <source>
        <dbReference type="ARBA" id="ARBA00023157"/>
    </source>
</evidence>
<organism evidence="8 9">
    <name type="scientific">Thiohalophilus thiocyanatoxydans</name>
    <dbReference type="NCBI Taxonomy" id="381308"/>
    <lineage>
        <taxon>Bacteria</taxon>
        <taxon>Pseudomonadati</taxon>
        <taxon>Pseudomonadota</taxon>
        <taxon>Gammaproteobacteria</taxon>
        <taxon>Thiohalomonadales</taxon>
        <taxon>Thiohalophilaceae</taxon>
        <taxon>Thiohalophilus</taxon>
    </lineage>
</organism>
<keyword evidence="9" id="KW-1185">Reference proteome</keyword>
<evidence type="ECO:0000256" key="5">
    <source>
        <dbReference type="ARBA" id="ARBA00023284"/>
    </source>
</evidence>
<dbReference type="GO" id="GO:0005737">
    <property type="term" value="C:cytoplasm"/>
    <property type="evidence" value="ECO:0007669"/>
    <property type="project" value="TreeGrafter"/>
</dbReference>
<protein>
    <recommendedName>
        <fullName evidence="6">Glutaredoxin</fullName>
    </recommendedName>
</protein>
<keyword evidence="4" id="KW-1015">Disulfide bond</keyword>
<dbReference type="AlphaFoldDB" id="A0A4R8IZ84"/>
<evidence type="ECO:0000256" key="6">
    <source>
        <dbReference type="RuleBase" id="RU364065"/>
    </source>
</evidence>
<dbReference type="GO" id="GO:0015038">
    <property type="term" value="F:glutathione disulfide oxidoreductase activity"/>
    <property type="evidence" value="ECO:0007669"/>
    <property type="project" value="UniProtKB-UniRule"/>
</dbReference>
<evidence type="ECO:0000313" key="9">
    <source>
        <dbReference type="Proteomes" id="UP000294914"/>
    </source>
</evidence>
<dbReference type="GO" id="GO:0045454">
    <property type="term" value="P:cell redox homeostasis"/>
    <property type="evidence" value="ECO:0007669"/>
    <property type="project" value="InterPro"/>
</dbReference>
<evidence type="ECO:0000256" key="3">
    <source>
        <dbReference type="ARBA" id="ARBA00022982"/>
    </source>
</evidence>
<keyword evidence="3 6" id="KW-0249">Electron transport</keyword>
<dbReference type="InterPro" id="IPR002109">
    <property type="entry name" value="Glutaredoxin"/>
</dbReference>
<keyword evidence="5 6" id="KW-0676">Redox-active center</keyword>
<dbReference type="Gene3D" id="3.40.30.10">
    <property type="entry name" value="Glutaredoxin"/>
    <property type="match status" value="1"/>
</dbReference>
<dbReference type="PRINTS" id="PR00160">
    <property type="entry name" value="GLUTAREDOXIN"/>
</dbReference>
<dbReference type="PANTHER" id="PTHR45694:SF18">
    <property type="entry name" value="GLUTAREDOXIN-1-RELATED"/>
    <property type="match status" value="1"/>
</dbReference>
<keyword evidence="2 6" id="KW-0813">Transport</keyword>
<dbReference type="Pfam" id="PF00462">
    <property type="entry name" value="Glutaredoxin"/>
    <property type="match status" value="1"/>
</dbReference>
<comment type="caution">
    <text evidence="8">The sequence shown here is derived from an EMBL/GenBank/DDBJ whole genome shotgun (WGS) entry which is preliminary data.</text>
</comment>
<dbReference type="Proteomes" id="UP000294914">
    <property type="component" value="Unassembled WGS sequence"/>
</dbReference>
<accession>A0A4R8IZ84</accession>
<dbReference type="SUPFAM" id="SSF52833">
    <property type="entry name" value="Thioredoxin-like"/>
    <property type="match status" value="1"/>
</dbReference>
<name>A0A4R8IZ84_9GAMM</name>
<dbReference type="PANTHER" id="PTHR45694">
    <property type="entry name" value="GLUTAREDOXIN 2"/>
    <property type="match status" value="1"/>
</dbReference>
<proteinExistence type="inferred from homology"/>
<dbReference type="PROSITE" id="PS00195">
    <property type="entry name" value="GLUTAREDOXIN_1"/>
    <property type="match status" value="1"/>
</dbReference>
<dbReference type="EMBL" id="SOQX01000002">
    <property type="protein sequence ID" value="TDY02763.1"/>
    <property type="molecule type" value="Genomic_DNA"/>
</dbReference>
<comment type="function">
    <text evidence="6">Has a glutathione-disulfide oxidoreductase activity in the presence of NADPH and glutathione reductase. Reduces low molecular weight disulfides and proteins.</text>
</comment>
<evidence type="ECO:0000256" key="1">
    <source>
        <dbReference type="ARBA" id="ARBA00007787"/>
    </source>
</evidence>
<keyword evidence="6" id="KW-0963">Cytoplasm</keyword>
<dbReference type="InterPro" id="IPR011767">
    <property type="entry name" value="GLR_AS"/>
</dbReference>
<dbReference type="PROSITE" id="PS51354">
    <property type="entry name" value="GLUTAREDOXIN_2"/>
    <property type="match status" value="1"/>
</dbReference>
<dbReference type="InterPro" id="IPR014025">
    <property type="entry name" value="Glutaredoxin_subgr"/>
</dbReference>
<evidence type="ECO:0000256" key="2">
    <source>
        <dbReference type="ARBA" id="ARBA00022448"/>
    </source>
</evidence>
<dbReference type="NCBIfam" id="TIGR02181">
    <property type="entry name" value="GRX_bact"/>
    <property type="match status" value="1"/>
</dbReference>